<organism evidence="5 6">
    <name type="scientific">Daphnia magna</name>
    <dbReference type="NCBI Taxonomy" id="35525"/>
    <lineage>
        <taxon>Eukaryota</taxon>
        <taxon>Metazoa</taxon>
        <taxon>Ecdysozoa</taxon>
        <taxon>Arthropoda</taxon>
        <taxon>Crustacea</taxon>
        <taxon>Branchiopoda</taxon>
        <taxon>Diplostraca</taxon>
        <taxon>Cladocera</taxon>
        <taxon>Anomopoda</taxon>
        <taxon>Daphniidae</taxon>
        <taxon>Daphnia</taxon>
    </lineage>
</organism>
<keyword evidence="1" id="KW-0479">Metal-binding</keyword>
<dbReference type="Gene3D" id="3.30.40.10">
    <property type="entry name" value="Zinc/RING finger domain, C3HC4 (zinc finger)"/>
    <property type="match status" value="1"/>
</dbReference>
<evidence type="ECO:0000313" key="6">
    <source>
        <dbReference type="Proteomes" id="UP001234178"/>
    </source>
</evidence>
<evidence type="ECO:0000256" key="1">
    <source>
        <dbReference type="ARBA" id="ARBA00022723"/>
    </source>
</evidence>
<dbReference type="EMBL" id="JAOYFB010000037">
    <property type="protein sequence ID" value="KAK4024146.1"/>
    <property type="molecule type" value="Genomic_DNA"/>
</dbReference>
<dbReference type="InterPro" id="IPR019786">
    <property type="entry name" value="Zinc_finger_PHD-type_CS"/>
</dbReference>
<dbReference type="Proteomes" id="UP001234178">
    <property type="component" value="Unassembled WGS sequence"/>
</dbReference>
<reference evidence="5 6" key="1">
    <citation type="journal article" date="2023" name="Nucleic Acids Res.">
        <title>The hologenome of Daphnia magna reveals possible DNA methylation and microbiome-mediated evolution of the host genome.</title>
        <authorList>
            <person name="Chaturvedi A."/>
            <person name="Li X."/>
            <person name="Dhandapani V."/>
            <person name="Marshall H."/>
            <person name="Kissane S."/>
            <person name="Cuenca-Cambronero M."/>
            <person name="Asole G."/>
            <person name="Calvet F."/>
            <person name="Ruiz-Romero M."/>
            <person name="Marangio P."/>
            <person name="Guigo R."/>
            <person name="Rago D."/>
            <person name="Mirbahai L."/>
            <person name="Eastwood N."/>
            <person name="Colbourne J.K."/>
            <person name="Zhou J."/>
            <person name="Mallon E."/>
            <person name="Orsini L."/>
        </authorList>
    </citation>
    <scope>NUCLEOTIDE SEQUENCE [LARGE SCALE GENOMIC DNA]</scope>
    <source>
        <strain evidence="5">LRV0_1</strain>
    </source>
</reference>
<comment type="caution">
    <text evidence="5">The sequence shown here is derived from an EMBL/GenBank/DDBJ whole genome shotgun (WGS) entry which is preliminary data.</text>
</comment>
<protein>
    <recommendedName>
        <fullName evidence="7">PHD-type domain-containing protein</fullName>
    </recommendedName>
</protein>
<dbReference type="CDD" id="cd00029">
    <property type="entry name" value="C1"/>
    <property type="match status" value="1"/>
</dbReference>
<accession>A0ABR0AGB8</accession>
<keyword evidence="6" id="KW-1185">Reference proteome</keyword>
<evidence type="ECO:0008006" key="7">
    <source>
        <dbReference type="Google" id="ProtNLM"/>
    </source>
</evidence>
<evidence type="ECO:0000313" key="5">
    <source>
        <dbReference type="EMBL" id="KAK4024146.1"/>
    </source>
</evidence>
<feature type="compositionally biased region" description="Basic and acidic residues" evidence="4">
    <location>
        <begin position="210"/>
        <end position="219"/>
    </location>
</feature>
<feature type="region of interest" description="Disordered" evidence="4">
    <location>
        <begin position="196"/>
        <end position="225"/>
    </location>
</feature>
<dbReference type="PANTHER" id="PTHR20956:SF12">
    <property type="entry name" value="FLYWCH-TYPE DOMAIN-CONTAINING PROTEIN"/>
    <property type="match status" value="1"/>
</dbReference>
<evidence type="ECO:0000256" key="2">
    <source>
        <dbReference type="ARBA" id="ARBA00022771"/>
    </source>
</evidence>
<keyword evidence="2" id="KW-0863">Zinc-finger</keyword>
<dbReference type="PANTHER" id="PTHR20956">
    <property type="entry name" value="HEH2P"/>
    <property type="match status" value="1"/>
</dbReference>
<dbReference type="InterPro" id="IPR013083">
    <property type="entry name" value="Znf_RING/FYVE/PHD"/>
</dbReference>
<proteinExistence type="predicted"/>
<evidence type="ECO:0000256" key="4">
    <source>
        <dbReference type="SAM" id="MobiDB-lite"/>
    </source>
</evidence>
<name>A0ABR0AGB8_9CRUS</name>
<keyword evidence="3" id="KW-0862">Zinc</keyword>
<sequence>MGDDKICVICNDGFTGRIIQYVSCVECKGPVHLSCIPVLSKATYVLMNKNNETFDFQCAKCPTVVPQVELMAQAAQVVKNARTFKLTLGPLHSSPNKNLHARPTTHSTDVIPFTPILGMDGICLPMITPQIELANALAGLPIISTSSAADGYSEKNASSAPHDIQMISISSAADGNSEINALSAHMEKTSFFARPVATQESSLPSLPVQERSRSGDRSHRGNGLRKWHIEPAAGKRLRPMLIDDTDRGLGIRNTKKNGTVMWRCNYRPNKNPCRGLVSQLEINLRSITRIRARQSPTIKSTWFLLPKPKMCTSSKAMDPVSNDPLSAFMEEDQSMSPQPLIIDESQAEVGETNVAVRAATDEQCKRGLKDKVKLLEEALVAQKAASDEWRRGRGEDEDEEEDEDAFHALKDAFPIKKENLTKLSTVDERKFVLNLIGTLYSRQYLRLHKKSGTKATHGNDLKIPIPREQYVQIQDAICSMLKVKLTRHRLPPKLELAISQKFNQVRPTAADTYITH</sequence>
<gene>
    <name evidence="5" type="ORF">OUZ56_009534</name>
</gene>
<evidence type="ECO:0000256" key="3">
    <source>
        <dbReference type="ARBA" id="ARBA00022833"/>
    </source>
</evidence>
<dbReference type="PROSITE" id="PS01359">
    <property type="entry name" value="ZF_PHD_1"/>
    <property type="match status" value="1"/>
</dbReference>